<gene>
    <name evidence="1" type="ORF">S01H4_21140</name>
</gene>
<comment type="caution">
    <text evidence="1">The sequence shown here is derived from an EMBL/GenBank/DDBJ whole genome shotgun (WGS) entry which is preliminary data.</text>
</comment>
<accession>X1B0Y0</accession>
<sequence>MQVRVWKVAGGKFDVLVSPSRRSGVATHLTRGATLPELRDVVAQAGILEQNAHAEIRAIKRASKLP</sequence>
<name>X1B0Y0_9ZZZZ</name>
<dbReference type="EMBL" id="BART01009557">
    <property type="protein sequence ID" value="GAG77938.1"/>
    <property type="molecule type" value="Genomic_DNA"/>
</dbReference>
<dbReference type="AlphaFoldDB" id="X1B0Y0"/>
<organism evidence="1">
    <name type="scientific">marine sediment metagenome</name>
    <dbReference type="NCBI Taxonomy" id="412755"/>
    <lineage>
        <taxon>unclassified sequences</taxon>
        <taxon>metagenomes</taxon>
        <taxon>ecological metagenomes</taxon>
    </lineage>
</organism>
<reference evidence="1" key="1">
    <citation type="journal article" date="2014" name="Front. Microbiol.">
        <title>High frequency of phylogenetically diverse reductive dehalogenase-homologous genes in deep subseafloor sedimentary metagenomes.</title>
        <authorList>
            <person name="Kawai M."/>
            <person name="Futagami T."/>
            <person name="Toyoda A."/>
            <person name="Takaki Y."/>
            <person name="Nishi S."/>
            <person name="Hori S."/>
            <person name="Arai W."/>
            <person name="Tsubouchi T."/>
            <person name="Morono Y."/>
            <person name="Uchiyama I."/>
            <person name="Ito T."/>
            <person name="Fujiyama A."/>
            <person name="Inagaki F."/>
            <person name="Takami H."/>
        </authorList>
    </citation>
    <scope>NUCLEOTIDE SEQUENCE</scope>
    <source>
        <strain evidence="1">Expedition CK06-06</strain>
    </source>
</reference>
<evidence type="ECO:0000313" key="1">
    <source>
        <dbReference type="EMBL" id="GAG77938.1"/>
    </source>
</evidence>
<proteinExistence type="predicted"/>
<protein>
    <submittedName>
        <fullName evidence="1">Uncharacterized protein</fullName>
    </submittedName>
</protein>